<keyword evidence="3" id="KW-1185">Reference proteome</keyword>
<feature type="compositionally biased region" description="Basic residues" evidence="1">
    <location>
        <begin position="41"/>
        <end position="50"/>
    </location>
</feature>
<proteinExistence type="predicted"/>
<protein>
    <submittedName>
        <fullName evidence="2">Uncharacterized protein</fullName>
    </submittedName>
</protein>
<dbReference type="RefSeq" id="WP_196102078.1">
    <property type="nucleotide sequence ID" value="NZ_CP064942.1"/>
</dbReference>
<reference evidence="2 3" key="1">
    <citation type="submission" date="2020-11" db="EMBL/GenBank/DDBJ databases">
        <title>Description of Pontivivens ytuae sp. nov. isolated from deep sea sediment of Mariana Trench.</title>
        <authorList>
            <person name="Wang Z."/>
            <person name="Sun Q.-L."/>
            <person name="Xu X.-D."/>
            <person name="Tang Y.-Z."/>
            <person name="Zhang J."/>
        </authorList>
    </citation>
    <scope>NUCLEOTIDE SEQUENCE [LARGE SCALE GENOMIC DNA]</scope>
    <source>
        <strain evidence="2 3">MT2928</strain>
    </source>
</reference>
<dbReference type="Proteomes" id="UP000594800">
    <property type="component" value="Chromosome"/>
</dbReference>
<feature type="region of interest" description="Disordered" evidence="1">
    <location>
        <begin position="31"/>
        <end position="57"/>
    </location>
</feature>
<name>A0A7S9QBZ8_9RHOB</name>
<dbReference type="EMBL" id="CP064942">
    <property type="protein sequence ID" value="QPH52867.1"/>
    <property type="molecule type" value="Genomic_DNA"/>
</dbReference>
<evidence type="ECO:0000313" key="2">
    <source>
        <dbReference type="EMBL" id="QPH52867.1"/>
    </source>
</evidence>
<dbReference type="KEGG" id="poz:I0K15_13750"/>
<dbReference type="AlphaFoldDB" id="A0A7S9QBZ8"/>
<accession>A0A7S9QBZ8</accession>
<organism evidence="2 3">
    <name type="scientific">Pontivivens ytuae</name>
    <dbReference type="NCBI Taxonomy" id="2789856"/>
    <lineage>
        <taxon>Bacteria</taxon>
        <taxon>Pseudomonadati</taxon>
        <taxon>Pseudomonadota</taxon>
        <taxon>Alphaproteobacteria</taxon>
        <taxon>Rhodobacterales</taxon>
        <taxon>Paracoccaceae</taxon>
        <taxon>Pontivivens</taxon>
    </lineage>
</organism>
<gene>
    <name evidence="2" type="ORF">I0K15_13750</name>
</gene>
<evidence type="ECO:0000313" key="3">
    <source>
        <dbReference type="Proteomes" id="UP000594800"/>
    </source>
</evidence>
<evidence type="ECO:0000256" key="1">
    <source>
        <dbReference type="SAM" id="MobiDB-lite"/>
    </source>
</evidence>
<sequence length="249" mass="26360">MTDSRVTRSWIEEKMAEADAMYAAQLEKARRDAAELQTRSQPKKGAARRSRTLDDMIDAPQAANKTSAPRFARRARTALMFTVMGAVIALAGERLAYSAKSEKVIVAADPAEVIQELAGTISTGEIVVSDRAQLSRLDASIETLRSAATAVVADGNGEDGAAFVSQLHAGAMRIEMGEAVMLLPPGGTPIPLSFTRSHGQMFGGYLNEEYVTASVGQSLGATEILPEGCDVSVTRVAPGQFAVVLLSCN</sequence>